<evidence type="ECO:0000256" key="2">
    <source>
        <dbReference type="SAM" id="SignalP"/>
    </source>
</evidence>
<evidence type="ECO:0000313" key="4">
    <source>
        <dbReference type="Proteomes" id="UP001642483"/>
    </source>
</evidence>
<protein>
    <recommendedName>
        <fullName evidence="5">Secreted protein</fullName>
    </recommendedName>
</protein>
<organism evidence="3 4">
    <name type="scientific">Clavelina lepadiformis</name>
    <name type="common">Light-bulb sea squirt</name>
    <name type="synonym">Ascidia lepadiformis</name>
    <dbReference type="NCBI Taxonomy" id="159417"/>
    <lineage>
        <taxon>Eukaryota</taxon>
        <taxon>Metazoa</taxon>
        <taxon>Chordata</taxon>
        <taxon>Tunicata</taxon>
        <taxon>Ascidiacea</taxon>
        <taxon>Aplousobranchia</taxon>
        <taxon>Clavelinidae</taxon>
        <taxon>Clavelina</taxon>
    </lineage>
</organism>
<dbReference type="Proteomes" id="UP001642483">
    <property type="component" value="Unassembled WGS sequence"/>
</dbReference>
<sequence>MPDKTEQLVWIFLFTFWACSLFAAGKEVVEKSSEKILENEGNASERKYLVPVINLAGNPTYSHIIVERARYMKQEQKHRMESDCLKTQSKQSQSLTAKGKLRSKQVHVAKTDESKTRTKQIMVVAPNGRTRSKQITVVKTKDGKTKQVQVSKTGRRGKDGKGTRMKQGSSWLGKH</sequence>
<keyword evidence="4" id="KW-1185">Reference proteome</keyword>
<dbReference type="EMBL" id="CAWYQH010000035">
    <property type="protein sequence ID" value="CAK8676781.1"/>
    <property type="molecule type" value="Genomic_DNA"/>
</dbReference>
<evidence type="ECO:0000313" key="3">
    <source>
        <dbReference type="EMBL" id="CAK8676781.1"/>
    </source>
</evidence>
<feature type="signal peptide" evidence="2">
    <location>
        <begin position="1"/>
        <end position="25"/>
    </location>
</feature>
<evidence type="ECO:0000256" key="1">
    <source>
        <dbReference type="SAM" id="MobiDB-lite"/>
    </source>
</evidence>
<feature type="compositionally biased region" description="Polar residues" evidence="1">
    <location>
        <begin position="85"/>
        <end position="96"/>
    </location>
</feature>
<name>A0ABP0FAQ7_CLALP</name>
<feature type="region of interest" description="Disordered" evidence="1">
    <location>
        <begin position="138"/>
        <end position="175"/>
    </location>
</feature>
<reference evidence="3 4" key="1">
    <citation type="submission" date="2024-02" db="EMBL/GenBank/DDBJ databases">
        <authorList>
            <person name="Daric V."/>
            <person name="Darras S."/>
        </authorList>
    </citation>
    <scope>NUCLEOTIDE SEQUENCE [LARGE SCALE GENOMIC DNA]</scope>
</reference>
<comment type="caution">
    <text evidence="3">The sequence shown here is derived from an EMBL/GenBank/DDBJ whole genome shotgun (WGS) entry which is preliminary data.</text>
</comment>
<keyword evidence="2" id="KW-0732">Signal</keyword>
<proteinExistence type="predicted"/>
<accession>A0ABP0FAQ7</accession>
<feature type="region of interest" description="Disordered" evidence="1">
    <location>
        <begin position="80"/>
        <end position="115"/>
    </location>
</feature>
<feature type="chain" id="PRO_5045315530" description="Secreted protein" evidence="2">
    <location>
        <begin position="26"/>
        <end position="175"/>
    </location>
</feature>
<gene>
    <name evidence="3" type="ORF">CVLEPA_LOCUS6218</name>
</gene>
<evidence type="ECO:0008006" key="5">
    <source>
        <dbReference type="Google" id="ProtNLM"/>
    </source>
</evidence>